<comment type="caution">
    <text evidence="2">The sequence shown here is derived from an EMBL/GenBank/DDBJ whole genome shotgun (WGS) entry which is preliminary data.</text>
</comment>
<proteinExistence type="predicted"/>
<feature type="compositionally biased region" description="Low complexity" evidence="1">
    <location>
        <begin position="313"/>
        <end position="362"/>
    </location>
</feature>
<accession>A0A177TPV6</accession>
<dbReference type="EMBL" id="LWDF02000080">
    <property type="protein sequence ID" value="KAE8258181.1"/>
    <property type="molecule type" value="Genomic_DNA"/>
</dbReference>
<reference evidence="2" key="2">
    <citation type="journal article" date="2019" name="IMA Fungus">
        <title>Genome sequencing and comparison of five Tilletia species to identify candidate genes for the detection of regulated species infecting wheat.</title>
        <authorList>
            <person name="Nguyen H.D.T."/>
            <person name="Sultana T."/>
            <person name="Kesanakurti P."/>
            <person name="Hambleton S."/>
        </authorList>
    </citation>
    <scope>NUCLEOTIDE SEQUENCE</scope>
    <source>
        <strain evidence="2">DAOMC 236416</strain>
    </source>
</reference>
<sequence length="422" mass="42779">MSTQAHLNNINNQLSSQTTAVAPAGAANSVVVPTPSAPATPSAPVPPPTLAAPEAAAAVPAKSKKDKKCKQKQSTSAAAAAAAAANSAAASPSKSKRYLWDSDAVEAGHPTSLAVLVGWVSDANNYTRFKREGGTTQKACAVEIAAAIEKAECKGARSLSAILEKKPFSEAERWLDETGQDVLDEAAEQGPEQYETVQKSIMATVYKKCPYYDDLSAVMKDRASTKSTYSHSTGDTRDPAVAALLKRAQGGQRQEDGVDSGSSPEVIYPGWENSQTQPSQNGVRGSEGQSVPGGTSGSVGAGGTAERSASANTTSSGAPVGSSSAATPVGCSGAASQAGASGAAAQPGSSSAAAQPGSSSAAGNGGRTIGSAKQAAAKAKVKYQLNPTTASWLLPPTFASTDHNTDALYYFLWLTGLQRLNA</sequence>
<reference evidence="2" key="1">
    <citation type="submission" date="2016-04" db="EMBL/GenBank/DDBJ databases">
        <authorList>
            <person name="Nguyen H.D."/>
            <person name="Samba Siva P."/>
            <person name="Cullis J."/>
            <person name="Levesque C.A."/>
            <person name="Hambleton S."/>
        </authorList>
    </citation>
    <scope>NUCLEOTIDE SEQUENCE</scope>
    <source>
        <strain evidence="2">DAOMC 236416</strain>
    </source>
</reference>
<evidence type="ECO:0000313" key="3">
    <source>
        <dbReference type="Proteomes" id="UP000077521"/>
    </source>
</evidence>
<evidence type="ECO:0000256" key="1">
    <source>
        <dbReference type="SAM" id="MobiDB-lite"/>
    </source>
</evidence>
<feature type="compositionally biased region" description="Low complexity" evidence="1">
    <location>
        <begin position="51"/>
        <end position="61"/>
    </location>
</feature>
<feature type="compositionally biased region" description="Gly residues" evidence="1">
    <location>
        <begin position="294"/>
        <end position="303"/>
    </location>
</feature>
<feature type="region of interest" description="Disordered" evidence="1">
    <location>
        <begin position="247"/>
        <end position="368"/>
    </location>
</feature>
<feature type="region of interest" description="Disordered" evidence="1">
    <location>
        <begin position="30"/>
        <end position="73"/>
    </location>
</feature>
<feature type="compositionally biased region" description="Pro residues" evidence="1">
    <location>
        <begin position="35"/>
        <end position="50"/>
    </location>
</feature>
<feature type="compositionally biased region" description="Basic residues" evidence="1">
    <location>
        <begin position="62"/>
        <end position="71"/>
    </location>
</feature>
<keyword evidence="3" id="KW-1185">Reference proteome</keyword>
<organism evidence="2 3">
    <name type="scientific">Tilletia indica</name>
    <dbReference type="NCBI Taxonomy" id="43049"/>
    <lineage>
        <taxon>Eukaryota</taxon>
        <taxon>Fungi</taxon>
        <taxon>Dikarya</taxon>
        <taxon>Basidiomycota</taxon>
        <taxon>Ustilaginomycotina</taxon>
        <taxon>Exobasidiomycetes</taxon>
        <taxon>Tilletiales</taxon>
        <taxon>Tilletiaceae</taxon>
        <taxon>Tilletia</taxon>
    </lineage>
</organism>
<dbReference type="AlphaFoldDB" id="A0A177TPV6"/>
<dbReference type="Proteomes" id="UP000077521">
    <property type="component" value="Unassembled WGS sequence"/>
</dbReference>
<dbReference type="PANTHER" id="PTHR33324">
    <property type="entry name" value="EXPRESSED PROTEIN"/>
    <property type="match status" value="1"/>
</dbReference>
<dbReference type="PANTHER" id="PTHR33324:SF2">
    <property type="entry name" value="MYB_SANT-LIKE DNA-BINDING DOMAIN-CONTAINING PROTEIN"/>
    <property type="match status" value="1"/>
</dbReference>
<protein>
    <submittedName>
        <fullName evidence="2">Uncharacterized protein</fullName>
    </submittedName>
</protein>
<name>A0A177TPV6_9BASI</name>
<evidence type="ECO:0000313" key="2">
    <source>
        <dbReference type="EMBL" id="KAE8258181.1"/>
    </source>
</evidence>
<gene>
    <name evidence="2" type="ORF">A4X13_0g1850</name>
</gene>
<feature type="compositionally biased region" description="Polar residues" evidence="1">
    <location>
        <begin position="272"/>
        <end position="283"/>
    </location>
</feature>